<name>F8DJL3_STREP</name>
<dbReference type="Gene3D" id="3.30.1830.10">
    <property type="entry name" value="YehR-like"/>
    <property type="match status" value="1"/>
</dbReference>
<proteinExistence type="predicted"/>
<dbReference type="Proteomes" id="UP000001502">
    <property type="component" value="Chromosome"/>
</dbReference>
<dbReference type="EMBL" id="CP002843">
    <property type="protein sequence ID" value="AEH56080.1"/>
    <property type="molecule type" value="Genomic_DNA"/>
</dbReference>
<dbReference type="SUPFAM" id="SSF160704">
    <property type="entry name" value="YehR-like"/>
    <property type="match status" value="1"/>
</dbReference>
<dbReference type="HOGENOM" id="CLU_1926354_0_0_9"/>
<dbReference type="InterPro" id="IPR036699">
    <property type="entry name" value="YehR-like_sf"/>
</dbReference>
<evidence type="ECO:0000313" key="2">
    <source>
        <dbReference type="Proteomes" id="UP000001502"/>
    </source>
</evidence>
<sequence length="148" mass="17082">MRKITVLMKFLLPSLIIIFLTACQSIRQEKYKGSYGNGDESIILTIKNKEILKTEFWKELPDIDASDSLEFNSAKDSLLENYGHIKGMDYSVEKSKSGHLQIHIVTDFSKLDLKTWNKAFKSNNKLKDLTDYIKTKKMLEENGMVKVQ</sequence>
<dbReference type="KEGG" id="scp:HMPREF0833_11049"/>
<gene>
    <name evidence="1" type="ordered locus">HMPREF0833_11049</name>
</gene>
<evidence type="ECO:0000313" key="1">
    <source>
        <dbReference type="EMBL" id="AEH56080.1"/>
    </source>
</evidence>
<dbReference type="RefSeq" id="WP_013904035.1">
    <property type="nucleotide sequence ID" value="NC_015678.1"/>
</dbReference>
<evidence type="ECO:0008006" key="3">
    <source>
        <dbReference type="Google" id="ProtNLM"/>
    </source>
</evidence>
<reference evidence="2" key="1">
    <citation type="submission" date="2011-06" db="EMBL/GenBank/DDBJ databases">
        <title>Complete sequence of Streptococcus parasanguinis strain ATCC 15912.</title>
        <authorList>
            <person name="Muzny D."/>
            <person name="Qin X."/>
            <person name="Buhay C."/>
            <person name="Dugan-Rocha S."/>
            <person name="Ding Y."/>
            <person name="Chen G."/>
            <person name="Hawes A."/>
            <person name="Holder M."/>
            <person name="Jhangiani S."/>
            <person name="Johnson A."/>
            <person name="Khan Z."/>
            <person name="Li Z."/>
            <person name="Liu W."/>
            <person name="Liu X."/>
            <person name="Perez L."/>
            <person name="Shen H."/>
            <person name="Wang Q."/>
            <person name="Watt J."/>
            <person name="Xi L."/>
            <person name="Xin Y."/>
            <person name="Zhou J."/>
            <person name="Deng J."/>
            <person name="Jiang H."/>
            <person name="Liu Y."/>
            <person name="Qu J."/>
            <person name="Song X.-Z."/>
            <person name="Zhang L."/>
            <person name="Villasana D."/>
            <person name="Johnson A."/>
            <person name="Liu J."/>
            <person name="Liyanage D."/>
            <person name="Lorensuhewa L."/>
            <person name="Robinson T."/>
            <person name="Song A."/>
            <person name="Song B.-B."/>
            <person name="Dinh H."/>
            <person name="Thornton R."/>
            <person name="Coyle M."/>
            <person name="Francisco L."/>
            <person name="Jackson L."/>
            <person name="Javaid M."/>
            <person name="Korchina V."/>
            <person name="Kovar C."/>
            <person name="Mata R."/>
            <person name="Mathew T."/>
            <person name="Ngo R."/>
            <person name="Nguyen L."/>
            <person name="Nguyen N."/>
            <person name="Okwuonu G."/>
            <person name="Ongeri F."/>
            <person name="Pham C."/>
            <person name="Simmons D."/>
            <person name="Wilczek-Boney K."/>
            <person name="Hale W."/>
            <person name="Jakkamsetti A."/>
            <person name="Pham P."/>
            <person name="Ruth R."/>
            <person name="San Lucas F."/>
            <person name="Warren J."/>
            <person name="Zhang J."/>
            <person name="Zhao Z."/>
            <person name="Zhou C."/>
            <person name="Zhu D."/>
            <person name="Lee S."/>
            <person name="Bess C."/>
            <person name="Blankenburg K."/>
            <person name="Forbes L."/>
            <person name="Fu Q."/>
            <person name="Gubbala S."/>
            <person name="Hirani K."/>
            <person name="Jayaseelan J.C."/>
            <person name="Lara F."/>
            <person name="Munidasa M."/>
            <person name="Palculict T."/>
            <person name="Patil S."/>
            <person name="Pu L.-L."/>
            <person name="Saada N."/>
            <person name="Tang L."/>
            <person name="Weissenberger G."/>
            <person name="Zhu Y."/>
            <person name="Hemphill L."/>
            <person name="Shang Y."/>
            <person name="Youmans B."/>
            <person name="Ayvaz T."/>
            <person name="Ross M."/>
            <person name="Santibanez J."/>
            <person name="Aqrawi P."/>
            <person name="Gross S."/>
            <person name="Joshi V."/>
            <person name="Fowler G."/>
            <person name="Nazareth L."/>
            <person name="Reid J."/>
            <person name="Worley K."/>
            <person name="Petrosino J."/>
            <person name="Highlander S."/>
            <person name="Gibbs R."/>
        </authorList>
    </citation>
    <scope>NUCLEOTIDE SEQUENCE [LARGE SCALE GENOMIC DNA]</scope>
    <source>
        <strain evidence="2">ATCC 15912 / DSM 6778 / CIP 104372 / LMG 14537</strain>
    </source>
</reference>
<dbReference type="GeneID" id="10835549"/>
<dbReference type="PROSITE" id="PS51257">
    <property type="entry name" value="PROKAR_LIPOPROTEIN"/>
    <property type="match status" value="1"/>
</dbReference>
<organism evidence="1 2">
    <name type="scientific">Streptococcus parasanguinis (strain ATCC 15912 / DSM 6778 / CIP 104372 / LMG 14537)</name>
    <dbReference type="NCBI Taxonomy" id="760570"/>
    <lineage>
        <taxon>Bacteria</taxon>
        <taxon>Bacillati</taxon>
        <taxon>Bacillota</taxon>
        <taxon>Bacilli</taxon>
        <taxon>Lactobacillales</taxon>
        <taxon>Streptococcaceae</taxon>
        <taxon>Streptococcus</taxon>
    </lineage>
</organism>
<accession>F8DJL3</accession>
<dbReference type="AlphaFoldDB" id="F8DJL3"/>
<protein>
    <recommendedName>
        <fullName evidence="3">DUF1307 domain-containing protein</fullName>
    </recommendedName>
</protein>